<keyword evidence="2" id="KW-1185">Reference proteome</keyword>
<name>A0A4Y2IFE0_ARAVE</name>
<organism evidence="1 2">
    <name type="scientific">Araneus ventricosus</name>
    <name type="common">Orbweaver spider</name>
    <name type="synonym">Epeira ventricosa</name>
    <dbReference type="NCBI Taxonomy" id="182803"/>
    <lineage>
        <taxon>Eukaryota</taxon>
        <taxon>Metazoa</taxon>
        <taxon>Ecdysozoa</taxon>
        <taxon>Arthropoda</taxon>
        <taxon>Chelicerata</taxon>
        <taxon>Arachnida</taxon>
        <taxon>Araneae</taxon>
        <taxon>Araneomorphae</taxon>
        <taxon>Entelegynae</taxon>
        <taxon>Araneoidea</taxon>
        <taxon>Araneidae</taxon>
        <taxon>Araneus</taxon>
    </lineage>
</organism>
<proteinExistence type="predicted"/>
<comment type="caution">
    <text evidence="1">The sequence shown here is derived from an EMBL/GenBank/DDBJ whole genome shotgun (WGS) entry which is preliminary data.</text>
</comment>
<dbReference type="Proteomes" id="UP000499080">
    <property type="component" value="Unassembled WGS sequence"/>
</dbReference>
<reference evidence="1 2" key="1">
    <citation type="journal article" date="2019" name="Sci. Rep.">
        <title>Orb-weaving spider Araneus ventricosus genome elucidates the spidroin gene catalogue.</title>
        <authorList>
            <person name="Kono N."/>
            <person name="Nakamura H."/>
            <person name="Ohtoshi R."/>
            <person name="Moran D.A.P."/>
            <person name="Shinohara A."/>
            <person name="Yoshida Y."/>
            <person name="Fujiwara M."/>
            <person name="Mori M."/>
            <person name="Tomita M."/>
            <person name="Arakawa K."/>
        </authorList>
    </citation>
    <scope>NUCLEOTIDE SEQUENCE [LARGE SCALE GENOMIC DNA]</scope>
</reference>
<dbReference type="OrthoDB" id="10569490at2759"/>
<evidence type="ECO:0000313" key="2">
    <source>
        <dbReference type="Proteomes" id="UP000499080"/>
    </source>
</evidence>
<dbReference type="EMBL" id="BGPR01002591">
    <property type="protein sequence ID" value="GBM75999.1"/>
    <property type="molecule type" value="Genomic_DNA"/>
</dbReference>
<protein>
    <submittedName>
        <fullName evidence="1">Uncharacterized protein</fullName>
    </submittedName>
</protein>
<dbReference type="AlphaFoldDB" id="A0A4Y2IFE0"/>
<gene>
    <name evidence="1" type="ORF">AVEN_90496_1</name>
</gene>
<evidence type="ECO:0000313" key="1">
    <source>
        <dbReference type="EMBL" id="GBM75999.1"/>
    </source>
</evidence>
<accession>A0A4Y2IFE0</accession>
<sequence length="99" mass="11471">MVVGTLLWLITPSDKRLKKDCFEEKEPKDDDGIEDELVKKLSRKQVMGAFQDVRHGLRFIAKVSEEMLTFLSKSEHYFEMTSTKVYVQKTIGTTLSKNK</sequence>